<evidence type="ECO:0000313" key="3">
    <source>
        <dbReference type="Proteomes" id="UP000546324"/>
    </source>
</evidence>
<accession>A0A7X0L3F9</accession>
<proteinExistence type="predicted"/>
<gene>
    <name evidence="2" type="ORF">BKA00_007446</name>
</gene>
<evidence type="ECO:0000313" key="2">
    <source>
        <dbReference type="EMBL" id="MBB6400532.1"/>
    </source>
</evidence>
<reference evidence="2 3" key="1">
    <citation type="submission" date="2020-08" db="EMBL/GenBank/DDBJ databases">
        <title>Sequencing the genomes of 1000 actinobacteria strains.</title>
        <authorList>
            <person name="Klenk H.-P."/>
        </authorList>
    </citation>
    <scope>NUCLEOTIDE SEQUENCE [LARGE SCALE GENOMIC DNA]</scope>
    <source>
        <strain evidence="2 3">DSM 43675</strain>
    </source>
</reference>
<organism evidence="2 3">
    <name type="scientific">Actinomadura coerulea</name>
    <dbReference type="NCBI Taxonomy" id="46159"/>
    <lineage>
        <taxon>Bacteria</taxon>
        <taxon>Bacillati</taxon>
        <taxon>Actinomycetota</taxon>
        <taxon>Actinomycetes</taxon>
        <taxon>Streptosporangiales</taxon>
        <taxon>Thermomonosporaceae</taxon>
        <taxon>Actinomadura</taxon>
    </lineage>
</organism>
<evidence type="ECO:0000256" key="1">
    <source>
        <dbReference type="SAM" id="MobiDB-lite"/>
    </source>
</evidence>
<dbReference type="EMBL" id="JACHMQ010000001">
    <property type="protein sequence ID" value="MBB6400532.1"/>
    <property type="molecule type" value="Genomic_DNA"/>
</dbReference>
<feature type="region of interest" description="Disordered" evidence="1">
    <location>
        <begin position="1"/>
        <end position="21"/>
    </location>
</feature>
<name>A0A7X0L3F9_9ACTN</name>
<dbReference type="RefSeq" id="WP_185033139.1">
    <property type="nucleotide sequence ID" value="NZ_JACHMQ010000001.1"/>
</dbReference>
<dbReference type="AlphaFoldDB" id="A0A7X0L3F9"/>
<sequence>MAMTAWDNGGVQVSQHSARRPGQVAALGKGDAISVHRSALLRSDWAAMSQALGTAFARGAEVHMYGGSHDG</sequence>
<dbReference type="Proteomes" id="UP000546324">
    <property type="component" value="Unassembled WGS sequence"/>
</dbReference>
<comment type="caution">
    <text evidence="2">The sequence shown here is derived from an EMBL/GenBank/DDBJ whole genome shotgun (WGS) entry which is preliminary data.</text>
</comment>
<keyword evidence="3" id="KW-1185">Reference proteome</keyword>
<protein>
    <submittedName>
        <fullName evidence="2">Uncharacterized protein</fullName>
    </submittedName>
</protein>